<dbReference type="AlphaFoldDB" id="A0A1G6KP26"/>
<keyword evidence="1" id="KW-1133">Transmembrane helix</keyword>
<evidence type="ECO:0008006" key="4">
    <source>
        <dbReference type="Google" id="ProtNLM"/>
    </source>
</evidence>
<dbReference type="Proteomes" id="UP000183203">
    <property type="component" value="Unassembled WGS sequence"/>
</dbReference>
<dbReference type="EMBL" id="FMYG01000004">
    <property type="protein sequence ID" value="SDC32852.1"/>
    <property type="molecule type" value="Genomic_DNA"/>
</dbReference>
<evidence type="ECO:0000313" key="2">
    <source>
        <dbReference type="EMBL" id="SDC32852.1"/>
    </source>
</evidence>
<evidence type="ECO:0000313" key="3">
    <source>
        <dbReference type="Proteomes" id="UP000183203"/>
    </source>
</evidence>
<sequence length="122" mass="12858">MILWFTLAQVGVAVLAGLVAITAGLIGRRPGDVTVGSLALIELLLIAQIVVAIIAPFAGNPPTGSLLEFWTYLVSAALVPIAGAAWALLERSRWSTVVMGVAALAVAVMVWRMHQIWTVQIA</sequence>
<dbReference type="RefSeq" id="WP_058232244.1">
    <property type="nucleotide sequence ID" value="NZ_FMYG01000004.1"/>
</dbReference>
<evidence type="ECO:0000256" key="1">
    <source>
        <dbReference type="SAM" id="Phobius"/>
    </source>
</evidence>
<proteinExistence type="predicted"/>
<feature type="transmembrane region" description="Helical" evidence="1">
    <location>
        <begin position="96"/>
        <end position="114"/>
    </location>
</feature>
<reference evidence="2 3" key="1">
    <citation type="submission" date="2016-09" db="EMBL/GenBank/DDBJ databases">
        <authorList>
            <person name="Capua I."/>
            <person name="De Benedictis P."/>
            <person name="Joannis T."/>
            <person name="Lombin L.H."/>
            <person name="Cattoli G."/>
        </authorList>
    </citation>
    <scope>NUCLEOTIDE SEQUENCE [LARGE SCALE GENOMIC DNA]</scope>
    <source>
        <strain evidence="2 3">NIO-1002</strain>
    </source>
</reference>
<dbReference type="STRING" id="993073.AS029_08945"/>
<feature type="transmembrane region" description="Helical" evidence="1">
    <location>
        <begin position="6"/>
        <end position="26"/>
    </location>
</feature>
<gene>
    <name evidence="2" type="ORF">SAMN05216418_2055</name>
</gene>
<feature type="transmembrane region" description="Helical" evidence="1">
    <location>
        <begin position="38"/>
        <end position="57"/>
    </location>
</feature>
<protein>
    <recommendedName>
        <fullName evidence="4">Integral membrane protein</fullName>
    </recommendedName>
</protein>
<keyword evidence="1" id="KW-0812">Transmembrane</keyword>
<keyword evidence="1" id="KW-0472">Membrane</keyword>
<feature type="transmembrane region" description="Helical" evidence="1">
    <location>
        <begin position="69"/>
        <end position="89"/>
    </location>
</feature>
<name>A0A1G6KP26_9MICO</name>
<organism evidence="2 3">
    <name type="scientific">Microbacterium enclense</name>
    <dbReference type="NCBI Taxonomy" id="993073"/>
    <lineage>
        <taxon>Bacteria</taxon>
        <taxon>Bacillati</taxon>
        <taxon>Actinomycetota</taxon>
        <taxon>Actinomycetes</taxon>
        <taxon>Micrococcales</taxon>
        <taxon>Microbacteriaceae</taxon>
        <taxon>Microbacterium</taxon>
    </lineage>
</organism>
<dbReference type="OrthoDB" id="5197832at2"/>
<accession>A0A1G6KP26</accession>